<feature type="domain" description="NodB homology" evidence="1">
    <location>
        <begin position="19"/>
        <end position="209"/>
    </location>
</feature>
<dbReference type="PANTHER" id="PTHR47561:SF1">
    <property type="entry name" value="POLYSACCHARIDE DEACETYLASE FAMILY PROTEIN (AFU_ORTHOLOGUE AFUA_6G05030)"/>
    <property type="match status" value="1"/>
</dbReference>
<organism evidence="2 3">
    <name type="scientific">Metabacillus flavus</name>
    <dbReference type="NCBI Taxonomy" id="2823519"/>
    <lineage>
        <taxon>Bacteria</taxon>
        <taxon>Bacillati</taxon>
        <taxon>Bacillota</taxon>
        <taxon>Bacilli</taxon>
        <taxon>Bacillales</taxon>
        <taxon>Bacillaceae</taxon>
        <taxon>Metabacillus</taxon>
    </lineage>
</organism>
<dbReference type="Proteomes" id="UP000682403">
    <property type="component" value="Unassembled WGS sequence"/>
</dbReference>
<comment type="caution">
    <text evidence="2">The sequence shown here is derived from an EMBL/GenBank/DDBJ whole genome shotgun (WGS) entry which is preliminary data.</text>
</comment>
<dbReference type="Gene3D" id="3.20.20.370">
    <property type="entry name" value="Glycoside hydrolase/deacetylase"/>
    <property type="match status" value="1"/>
</dbReference>
<evidence type="ECO:0000313" key="2">
    <source>
        <dbReference type="EMBL" id="MBS2969646.1"/>
    </source>
</evidence>
<evidence type="ECO:0000259" key="1">
    <source>
        <dbReference type="PROSITE" id="PS51677"/>
    </source>
</evidence>
<gene>
    <name evidence="2" type="ORF">J9317_12810</name>
</gene>
<accession>A0ABS5LFV9</accession>
<reference evidence="2 3" key="1">
    <citation type="submission" date="2021-04" db="EMBL/GenBank/DDBJ databases">
        <title>Metabacillus sp. strain KIGAM252 whole genome sequence.</title>
        <authorList>
            <person name="Seo M.-J."/>
            <person name="Cho E.-S."/>
            <person name="Hwang C.Y."/>
            <person name="Yoon D.J."/>
        </authorList>
    </citation>
    <scope>NUCLEOTIDE SEQUENCE [LARGE SCALE GENOMIC DNA]</scope>
    <source>
        <strain evidence="2 3">KIGAM252</strain>
    </source>
</reference>
<dbReference type="CDD" id="cd10941">
    <property type="entry name" value="CE4_PuuE_HpPgdA_like_2"/>
    <property type="match status" value="1"/>
</dbReference>
<dbReference type="InterPro" id="IPR045235">
    <property type="entry name" value="PuuE_HpPgdA-like"/>
</dbReference>
<proteinExistence type="predicted"/>
<dbReference type="Pfam" id="PF01522">
    <property type="entry name" value="Polysacc_deac_1"/>
    <property type="match status" value="1"/>
</dbReference>
<dbReference type="InterPro" id="IPR002509">
    <property type="entry name" value="NODB_dom"/>
</dbReference>
<dbReference type="RefSeq" id="WP_211559177.1">
    <property type="nucleotide sequence ID" value="NZ_JAGVRK010000001.1"/>
</dbReference>
<dbReference type="PROSITE" id="PS51677">
    <property type="entry name" value="NODB"/>
    <property type="match status" value="1"/>
</dbReference>
<dbReference type="SUPFAM" id="SSF88713">
    <property type="entry name" value="Glycoside hydrolase/deacetylase"/>
    <property type="match status" value="1"/>
</dbReference>
<evidence type="ECO:0000313" key="3">
    <source>
        <dbReference type="Proteomes" id="UP000682403"/>
    </source>
</evidence>
<dbReference type="InterPro" id="IPR011330">
    <property type="entry name" value="Glyco_hydro/deAcase_b/a-brl"/>
</dbReference>
<sequence length="209" mass="24488">MFKANKYRLVITFDVEDWFTNGQSIKVDSWGNYELRVEKNIDRILKLLDETKTSATFFILGWMAEKLPGMVKKIHKLGHEISSHGYAHELVYLQSKNEFRNDVRKSKLILEDIIGERIYGYRAPCFSITDWALPILAEEDYLYDSSYAANVFKKSHLSHFNSSKLSICNKIYNNFYEVSLPYMKINNLSIPWEVVDTLDYIHTLFMSGE</sequence>
<dbReference type="EMBL" id="JAGVRK010000001">
    <property type="protein sequence ID" value="MBS2969646.1"/>
    <property type="molecule type" value="Genomic_DNA"/>
</dbReference>
<dbReference type="PANTHER" id="PTHR47561">
    <property type="entry name" value="POLYSACCHARIDE DEACETYLASE FAMILY PROTEIN (AFU_ORTHOLOGUE AFUA_6G05030)"/>
    <property type="match status" value="1"/>
</dbReference>
<protein>
    <submittedName>
        <fullName evidence="2">Polysaccharide deacetylase family protein</fullName>
    </submittedName>
</protein>
<keyword evidence="3" id="KW-1185">Reference proteome</keyword>
<name>A0ABS5LFV9_9BACI</name>